<organism evidence="2 3">
    <name type="scientific">Kuraishia capsulata CBS 1993</name>
    <dbReference type="NCBI Taxonomy" id="1382522"/>
    <lineage>
        <taxon>Eukaryota</taxon>
        <taxon>Fungi</taxon>
        <taxon>Dikarya</taxon>
        <taxon>Ascomycota</taxon>
        <taxon>Saccharomycotina</taxon>
        <taxon>Pichiomycetes</taxon>
        <taxon>Pichiales</taxon>
        <taxon>Pichiaceae</taxon>
        <taxon>Kuraishia</taxon>
    </lineage>
</organism>
<proteinExistence type="predicted"/>
<dbReference type="HOGENOM" id="CLU_2158807_0_0_1"/>
<sequence>MNSRVRRFYHYSSPIDHQVTSKMELINHLGLFPLAPNRNRDYVRGIFLLLFLLVYLTAYHVLALFTAIANVVMPQITLDCKQSTITGFWNICIYILVCDVYCSCLCISAQG</sequence>
<gene>
    <name evidence="2" type="ORF">KUCA_T00004705001</name>
</gene>
<evidence type="ECO:0000256" key="1">
    <source>
        <dbReference type="SAM" id="Phobius"/>
    </source>
</evidence>
<dbReference type="EMBL" id="HG793129">
    <property type="protein sequence ID" value="CDK28721.1"/>
    <property type="molecule type" value="Genomic_DNA"/>
</dbReference>
<dbReference type="RefSeq" id="XP_022460711.1">
    <property type="nucleotide sequence ID" value="XM_022601469.1"/>
</dbReference>
<evidence type="ECO:0000313" key="3">
    <source>
        <dbReference type="Proteomes" id="UP000019384"/>
    </source>
</evidence>
<dbReference type="AlphaFoldDB" id="W6MPY5"/>
<protein>
    <submittedName>
        <fullName evidence="2">Uncharacterized protein</fullName>
    </submittedName>
</protein>
<keyword evidence="1" id="KW-0812">Transmembrane</keyword>
<keyword evidence="3" id="KW-1185">Reference proteome</keyword>
<evidence type="ECO:0000313" key="2">
    <source>
        <dbReference type="EMBL" id="CDK28721.1"/>
    </source>
</evidence>
<keyword evidence="1" id="KW-1133">Transmembrane helix</keyword>
<feature type="transmembrane region" description="Helical" evidence="1">
    <location>
        <begin position="46"/>
        <end position="68"/>
    </location>
</feature>
<keyword evidence="1" id="KW-0472">Membrane</keyword>
<reference evidence="2" key="1">
    <citation type="submission" date="2013-12" db="EMBL/GenBank/DDBJ databases">
        <authorList>
            <person name="Genoscope - CEA"/>
        </authorList>
    </citation>
    <scope>NUCLEOTIDE SEQUENCE</scope>
    <source>
        <strain evidence="2">CBS 1993</strain>
    </source>
</reference>
<reference evidence="2" key="2">
    <citation type="submission" date="2014-02" db="EMBL/GenBank/DDBJ databases">
        <title>Complete DNA sequence of /Kuraishia capsulata/ illustrates novel genomic features among budding yeasts (/Saccharomycotina/).</title>
        <authorList>
            <person name="Morales L."/>
            <person name="Noel B."/>
            <person name="Porcel B."/>
            <person name="Marcet-Houben M."/>
            <person name="Hullo M-F."/>
            <person name="Sacerdot C."/>
            <person name="Tekaia F."/>
            <person name="Leh-Louis V."/>
            <person name="Despons L."/>
            <person name="Khanna V."/>
            <person name="Aury J-M."/>
            <person name="Barbe V."/>
            <person name="Couloux A."/>
            <person name="Labadie K."/>
            <person name="Pelletier E."/>
            <person name="Souciet J-L."/>
            <person name="Boekhout T."/>
            <person name="Gabaldon T."/>
            <person name="Wincker P."/>
            <person name="Dujon B."/>
        </authorList>
    </citation>
    <scope>NUCLEOTIDE SEQUENCE</scope>
    <source>
        <strain evidence="2">CBS 1993</strain>
    </source>
</reference>
<dbReference type="Proteomes" id="UP000019384">
    <property type="component" value="Unassembled WGS sequence"/>
</dbReference>
<accession>W6MPY5</accession>
<dbReference type="GeneID" id="34522099"/>
<feature type="transmembrane region" description="Helical" evidence="1">
    <location>
        <begin position="88"/>
        <end position="109"/>
    </location>
</feature>
<name>W6MPY5_9ASCO</name>